<dbReference type="Pfam" id="PF04264">
    <property type="entry name" value="YceI"/>
    <property type="match status" value="1"/>
</dbReference>
<name>A0A1L7CFX2_9CORY</name>
<dbReference type="PANTHER" id="PTHR34406:SF1">
    <property type="entry name" value="PROTEIN YCEI"/>
    <property type="match status" value="1"/>
</dbReference>
<protein>
    <submittedName>
        <fullName evidence="3">Polyisoprenoid-binding protein</fullName>
    </submittedName>
</protein>
<dbReference type="PANTHER" id="PTHR34406">
    <property type="entry name" value="PROTEIN YCEI"/>
    <property type="match status" value="1"/>
</dbReference>
<dbReference type="Gene3D" id="2.40.128.110">
    <property type="entry name" value="Lipid/polyisoprenoid-binding, YceI-like"/>
    <property type="match status" value="1"/>
</dbReference>
<evidence type="ECO:0000256" key="1">
    <source>
        <dbReference type="ARBA" id="ARBA00008812"/>
    </source>
</evidence>
<dbReference type="KEGG" id="caqu:CAQU_06470"/>
<sequence>MTTYTMDQSHSSIGFTARHAMITKVRGQFTDYEATVNVDDSNQATINATIQTASINTGNADRDNHVKGEDFFDVAQFPTMTFVAQMPAPSSTTGNTKIAGELTIKGVTKPVELDVEFLGESEDPFGNVRQGFEATTSINRTDFGIDFNAPLKTGGVLISEKIGIEISGSAIKQS</sequence>
<accession>A0A1L7CFX2</accession>
<comment type="similarity">
    <text evidence="1">Belongs to the UPF0312 family.</text>
</comment>
<feature type="domain" description="Lipid/polyisoprenoid-binding YceI-like" evidence="2">
    <location>
        <begin position="3"/>
        <end position="171"/>
    </location>
</feature>
<evidence type="ECO:0000313" key="3">
    <source>
        <dbReference type="EMBL" id="APT84770.1"/>
    </source>
</evidence>
<dbReference type="OrthoDB" id="9811006at2"/>
<dbReference type="SUPFAM" id="SSF101874">
    <property type="entry name" value="YceI-like"/>
    <property type="match status" value="1"/>
</dbReference>
<dbReference type="SMART" id="SM00867">
    <property type="entry name" value="YceI"/>
    <property type="match status" value="1"/>
</dbReference>
<dbReference type="InterPro" id="IPR036761">
    <property type="entry name" value="TTHA0802/YceI-like_sf"/>
</dbReference>
<evidence type="ECO:0000259" key="2">
    <source>
        <dbReference type="SMART" id="SM00867"/>
    </source>
</evidence>
<dbReference type="AlphaFoldDB" id="A0A1L7CFX2"/>
<proteinExistence type="inferred from homology"/>
<dbReference type="InterPro" id="IPR007372">
    <property type="entry name" value="Lipid/polyisoprenoid-bd_YceI"/>
</dbReference>
<organism evidence="3 4">
    <name type="scientific">Corynebacterium aquilae DSM 44791</name>
    <dbReference type="NCBI Taxonomy" id="1431546"/>
    <lineage>
        <taxon>Bacteria</taxon>
        <taxon>Bacillati</taxon>
        <taxon>Actinomycetota</taxon>
        <taxon>Actinomycetes</taxon>
        <taxon>Mycobacteriales</taxon>
        <taxon>Corynebacteriaceae</taxon>
        <taxon>Corynebacterium</taxon>
    </lineage>
</organism>
<evidence type="ECO:0000313" key="4">
    <source>
        <dbReference type="Proteomes" id="UP000185478"/>
    </source>
</evidence>
<dbReference type="RefSeq" id="WP_075726194.1">
    <property type="nucleotide sequence ID" value="NZ_CP009245.1"/>
</dbReference>
<dbReference type="EMBL" id="CP009245">
    <property type="protein sequence ID" value="APT84770.1"/>
    <property type="molecule type" value="Genomic_DNA"/>
</dbReference>
<keyword evidence="4" id="KW-1185">Reference proteome</keyword>
<reference evidence="3 4" key="1">
    <citation type="submission" date="2014-08" db="EMBL/GenBank/DDBJ databases">
        <title>Complete genome sequence of Corynebacterium aquilae S-613T(T) (=DSM 44791(T)), isolated from the choana of a healthy golden eagle.</title>
        <authorList>
            <person name="Ruckert C."/>
            <person name="Albersmeier A."/>
            <person name="Winkler A."/>
            <person name="Kalinowski J."/>
        </authorList>
    </citation>
    <scope>NUCLEOTIDE SEQUENCE [LARGE SCALE GENOMIC DNA]</scope>
    <source>
        <strain evidence="3 4">S-613</strain>
    </source>
</reference>
<gene>
    <name evidence="3" type="ORF">CAQU_06470</name>
</gene>
<dbReference type="Proteomes" id="UP000185478">
    <property type="component" value="Chromosome"/>
</dbReference>